<reference evidence="1" key="1">
    <citation type="submission" date="2021-01" db="EMBL/GenBank/DDBJ databases">
        <authorList>
            <consortium name="Genoscope - CEA"/>
            <person name="William W."/>
        </authorList>
    </citation>
    <scope>NUCLEOTIDE SEQUENCE</scope>
</reference>
<organism evidence="1 2">
    <name type="scientific">Paramecium pentaurelia</name>
    <dbReference type="NCBI Taxonomy" id="43138"/>
    <lineage>
        <taxon>Eukaryota</taxon>
        <taxon>Sar</taxon>
        <taxon>Alveolata</taxon>
        <taxon>Ciliophora</taxon>
        <taxon>Intramacronucleata</taxon>
        <taxon>Oligohymenophorea</taxon>
        <taxon>Peniculida</taxon>
        <taxon>Parameciidae</taxon>
        <taxon>Paramecium</taxon>
    </lineage>
</organism>
<name>A0A8S1Y2W3_9CILI</name>
<dbReference type="Proteomes" id="UP000689195">
    <property type="component" value="Unassembled WGS sequence"/>
</dbReference>
<protein>
    <submittedName>
        <fullName evidence="1">Uncharacterized protein</fullName>
    </submittedName>
</protein>
<dbReference type="AlphaFoldDB" id="A0A8S1Y2W3"/>
<comment type="caution">
    <text evidence="1">The sequence shown here is derived from an EMBL/GenBank/DDBJ whole genome shotgun (WGS) entry which is preliminary data.</text>
</comment>
<gene>
    <name evidence="1" type="ORF">PPENT_87.1.T1500039</name>
</gene>
<accession>A0A8S1Y2W3</accession>
<proteinExistence type="predicted"/>
<evidence type="ECO:0000313" key="1">
    <source>
        <dbReference type="EMBL" id="CAD8208251.1"/>
    </source>
</evidence>
<keyword evidence="2" id="KW-1185">Reference proteome</keyword>
<sequence length="68" mass="7839">MLVFEQQLIVIGSYDEVDSADEIIQIKIDNDGLNLLFQSQLEIKEQQRTQSIVDQLKFSQNAQPRDSN</sequence>
<dbReference type="EMBL" id="CAJJDO010000150">
    <property type="protein sequence ID" value="CAD8208251.1"/>
    <property type="molecule type" value="Genomic_DNA"/>
</dbReference>
<evidence type="ECO:0000313" key="2">
    <source>
        <dbReference type="Proteomes" id="UP000689195"/>
    </source>
</evidence>